<dbReference type="SUPFAM" id="SSF55073">
    <property type="entry name" value="Nucleotide cyclase"/>
    <property type="match status" value="1"/>
</dbReference>
<evidence type="ECO:0000259" key="2">
    <source>
        <dbReference type="PROSITE" id="PS50887"/>
    </source>
</evidence>
<dbReference type="PANTHER" id="PTHR44757">
    <property type="entry name" value="DIGUANYLATE CYCLASE DGCP"/>
    <property type="match status" value="1"/>
</dbReference>
<accession>A0ABV7WPK4</accession>
<dbReference type="Pfam" id="PF00563">
    <property type="entry name" value="EAL"/>
    <property type="match status" value="1"/>
</dbReference>
<evidence type="ECO:0000259" key="1">
    <source>
        <dbReference type="PROSITE" id="PS50883"/>
    </source>
</evidence>
<dbReference type="InterPro" id="IPR029787">
    <property type="entry name" value="Nucleotide_cyclase"/>
</dbReference>
<dbReference type="PROSITE" id="PS50887">
    <property type="entry name" value="GGDEF"/>
    <property type="match status" value="1"/>
</dbReference>
<dbReference type="InterPro" id="IPR000160">
    <property type="entry name" value="GGDEF_dom"/>
</dbReference>
<dbReference type="RefSeq" id="WP_290282160.1">
    <property type="nucleotide sequence ID" value="NZ_JAUFQI010000001.1"/>
</dbReference>
<dbReference type="Gene3D" id="3.20.20.450">
    <property type="entry name" value="EAL domain"/>
    <property type="match status" value="1"/>
</dbReference>
<dbReference type="InterPro" id="IPR035965">
    <property type="entry name" value="PAS-like_dom_sf"/>
</dbReference>
<dbReference type="CDD" id="cd01949">
    <property type="entry name" value="GGDEF"/>
    <property type="match status" value="1"/>
</dbReference>
<comment type="caution">
    <text evidence="3">The sequence shown here is derived from an EMBL/GenBank/DDBJ whole genome shotgun (WGS) entry which is preliminary data.</text>
</comment>
<gene>
    <name evidence="3" type="ORF">ACFOND_02000</name>
</gene>
<protein>
    <submittedName>
        <fullName evidence="3">EAL domain-containing protein</fullName>
    </submittedName>
</protein>
<dbReference type="Gene3D" id="3.30.450.20">
    <property type="entry name" value="PAS domain"/>
    <property type="match status" value="1"/>
</dbReference>
<sequence length="718" mass="81431">MNKLLDIVHALDVIAFEPLPLGRFEALSLTPTWFEKLYQTCIEQPLDENDKEFDLVSAFPFVENFMFDAEKIWASDNDGTVNSGLWIEDSDAGEVMMEAFALKTNDHCYLLIKNMADSYEKRQHVFQKAREIALANEKMVVELNHRQRSLQSQIESHLKHEASLSAISQSVDSTSSAVMVCQPDGSVEVFNKALIDIYQIEEDKEFSRRSLLDHWIQEAEQYYPEIQRVVSSGKHWEGEFESKDLMGKRKWIRLAIGPVKNEHQKITHFVCVANDLSKFMNVGLSDSGNVNEYDFTTHLPNRRYFWKKINACLEQGDACTLVYIDLDYFKSVNDRIGHDAGDQVLGAMASRISRGVKRTDFVAHLGGDEFLVILVGDKVSKNAAAICDRLLGSIREPLTLAEGIISVSASIGFAEHVNGQSAADLLKHADTAMYAAKELGRNHARSYSQDLDKKLDVFHQREYEIRSAIESQQFELYYQPQISIKGEPYFRLEALARWNHPELGLVAPIDFIPVAESSGLIVSLGEWILATACKQGNILLCDNIPIKVAVNISAKQLKHPDFYKLLTDVLENTGFPADRLELEITESCFLDDMDKVTVLLNKIKDLGVAISLDDFGTGFSSLNYLRRLPVDFLKIDQSFVQELPDDRESQVIISSIISLAHLLEKKVIAEGVETEEQLALLNQYQCDFIQGYMFYKPLPFGELTNAYQNFKKNNLLYR</sequence>
<dbReference type="SMART" id="SM00267">
    <property type="entry name" value="GGDEF"/>
    <property type="match status" value="1"/>
</dbReference>
<dbReference type="InterPro" id="IPR035919">
    <property type="entry name" value="EAL_sf"/>
</dbReference>
<feature type="domain" description="GGDEF" evidence="2">
    <location>
        <begin position="317"/>
        <end position="449"/>
    </location>
</feature>
<dbReference type="InterPro" id="IPR000014">
    <property type="entry name" value="PAS"/>
</dbReference>
<dbReference type="EMBL" id="JBHRYN010000004">
    <property type="protein sequence ID" value="MFC3700398.1"/>
    <property type="molecule type" value="Genomic_DNA"/>
</dbReference>
<evidence type="ECO:0000313" key="3">
    <source>
        <dbReference type="EMBL" id="MFC3700398.1"/>
    </source>
</evidence>
<dbReference type="PANTHER" id="PTHR44757:SF2">
    <property type="entry name" value="BIOFILM ARCHITECTURE MAINTENANCE PROTEIN MBAA"/>
    <property type="match status" value="1"/>
</dbReference>
<dbReference type="SMART" id="SM00052">
    <property type="entry name" value="EAL"/>
    <property type="match status" value="1"/>
</dbReference>
<keyword evidence="4" id="KW-1185">Reference proteome</keyword>
<organism evidence="3 4">
    <name type="scientific">Reinekea marina</name>
    <dbReference type="NCBI Taxonomy" id="1310421"/>
    <lineage>
        <taxon>Bacteria</taxon>
        <taxon>Pseudomonadati</taxon>
        <taxon>Pseudomonadota</taxon>
        <taxon>Gammaproteobacteria</taxon>
        <taxon>Oceanospirillales</taxon>
        <taxon>Saccharospirillaceae</taxon>
        <taxon>Reinekea</taxon>
    </lineage>
</organism>
<dbReference type="InterPro" id="IPR001633">
    <property type="entry name" value="EAL_dom"/>
</dbReference>
<dbReference type="PROSITE" id="PS50883">
    <property type="entry name" value="EAL"/>
    <property type="match status" value="1"/>
</dbReference>
<dbReference type="Proteomes" id="UP001595710">
    <property type="component" value="Unassembled WGS sequence"/>
</dbReference>
<dbReference type="Pfam" id="PF13426">
    <property type="entry name" value="PAS_9"/>
    <property type="match status" value="1"/>
</dbReference>
<dbReference type="NCBIfam" id="TIGR00254">
    <property type="entry name" value="GGDEF"/>
    <property type="match status" value="1"/>
</dbReference>
<evidence type="ECO:0000313" key="4">
    <source>
        <dbReference type="Proteomes" id="UP001595710"/>
    </source>
</evidence>
<dbReference type="Pfam" id="PF00990">
    <property type="entry name" value="GGDEF"/>
    <property type="match status" value="1"/>
</dbReference>
<dbReference type="SUPFAM" id="SSF55785">
    <property type="entry name" value="PYP-like sensor domain (PAS domain)"/>
    <property type="match status" value="1"/>
</dbReference>
<dbReference type="Gene3D" id="3.30.70.270">
    <property type="match status" value="1"/>
</dbReference>
<dbReference type="InterPro" id="IPR043128">
    <property type="entry name" value="Rev_trsase/Diguanyl_cyclase"/>
</dbReference>
<dbReference type="InterPro" id="IPR052155">
    <property type="entry name" value="Biofilm_reg_signaling"/>
</dbReference>
<proteinExistence type="predicted"/>
<reference evidence="4" key="1">
    <citation type="journal article" date="2019" name="Int. J. Syst. Evol. Microbiol.">
        <title>The Global Catalogue of Microorganisms (GCM) 10K type strain sequencing project: providing services to taxonomists for standard genome sequencing and annotation.</title>
        <authorList>
            <consortium name="The Broad Institute Genomics Platform"/>
            <consortium name="The Broad Institute Genome Sequencing Center for Infectious Disease"/>
            <person name="Wu L."/>
            <person name="Ma J."/>
        </authorList>
    </citation>
    <scope>NUCLEOTIDE SEQUENCE [LARGE SCALE GENOMIC DNA]</scope>
    <source>
        <strain evidence="4">CECT 8288</strain>
    </source>
</reference>
<feature type="domain" description="EAL" evidence="1">
    <location>
        <begin position="458"/>
        <end position="711"/>
    </location>
</feature>
<name>A0ABV7WPK4_9GAMM</name>
<dbReference type="CDD" id="cd00130">
    <property type="entry name" value="PAS"/>
    <property type="match status" value="1"/>
</dbReference>
<dbReference type="SUPFAM" id="SSF141868">
    <property type="entry name" value="EAL domain-like"/>
    <property type="match status" value="1"/>
</dbReference>
<dbReference type="CDD" id="cd01948">
    <property type="entry name" value="EAL"/>
    <property type="match status" value="1"/>
</dbReference>